<name>A0A518CQU2_9PLAN</name>
<dbReference type="InterPro" id="IPR008775">
    <property type="entry name" value="Phytyl_CoA_dOase-like"/>
</dbReference>
<keyword evidence="3" id="KW-1185">Reference proteome</keyword>
<dbReference type="SUPFAM" id="SSF51197">
    <property type="entry name" value="Clavaminate synthase-like"/>
    <property type="match status" value="1"/>
</dbReference>
<proteinExistence type="predicted"/>
<sequence length="250" mass="29116">MSQFEQYRSPYETEGFVVIRQFYNDEEITQLKRELDRFIKDVIPTAEPGQAFFHDTEDPTTLKQINYLDNDPWFASIPLMERWTDLAKDLLGEDVTSKAPQWFNKPPATNHPTPPHQDNYYFNLVPPKVCTMWLALDDVDKENGCLRYLPGSHLEPIRPHLRTSVLGFSQGIEEYTDKDFAREVAIEMQPGDLAIHHGDTIHRADANQSTSRHRRSFAVVFQGISCERDAARFARYQERVKQQHNELGYK</sequence>
<gene>
    <name evidence="2" type="ORF">Pla110_33350</name>
</gene>
<reference evidence="2 3" key="1">
    <citation type="submission" date="2019-02" db="EMBL/GenBank/DDBJ databases">
        <title>Deep-cultivation of Planctomycetes and their phenomic and genomic characterization uncovers novel biology.</title>
        <authorList>
            <person name="Wiegand S."/>
            <person name="Jogler M."/>
            <person name="Boedeker C."/>
            <person name="Pinto D."/>
            <person name="Vollmers J."/>
            <person name="Rivas-Marin E."/>
            <person name="Kohn T."/>
            <person name="Peeters S.H."/>
            <person name="Heuer A."/>
            <person name="Rast P."/>
            <person name="Oberbeckmann S."/>
            <person name="Bunk B."/>
            <person name="Jeske O."/>
            <person name="Meyerdierks A."/>
            <person name="Storesund J.E."/>
            <person name="Kallscheuer N."/>
            <person name="Luecker S."/>
            <person name="Lage O.M."/>
            <person name="Pohl T."/>
            <person name="Merkel B.J."/>
            <person name="Hornburger P."/>
            <person name="Mueller R.-W."/>
            <person name="Bruemmer F."/>
            <person name="Labrenz M."/>
            <person name="Spormann A.M."/>
            <person name="Op den Camp H."/>
            <person name="Overmann J."/>
            <person name="Amann R."/>
            <person name="Jetten M.S.M."/>
            <person name="Mascher T."/>
            <person name="Medema M.H."/>
            <person name="Devos D.P."/>
            <person name="Kaster A.-K."/>
            <person name="Ovreas L."/>
            <person name="Rohde M."/>
            <person name="Galperin M.Y."/>
            <person name="Jogler C."/>
        </authorList>
    </citation>
    <scope>NUCLEOTIDE SEQUENCE [LARGE SCALE GENOMIC DNA]</scope>
    <source>
        <strain evidence="2 3">Pla110</strain>
    </source>
</reference>
<dbReference type="GO" id="GO:0016706">
    <property type="term" value="F:2-oxoglutarate-dependent dioxygenase activity"/>
    <property type="evidence" value="ECO:0007669"/>
    <property type="project" value="UniProtKB-ARBA"/>
</dbReference>
<dbReference type="Gene3D" id="2.60.120.620">
    <property type="entry name" value="q2cbj1_9rhob like domain"/>
    <property type="match status" value="1"/>
</dbReference>
<keyword evidence="2" id="KW-0223">Dioxygenase</keyword>
<evidence type="ECO:0000313" key="3">
    <source>
        <dbReference type="Proteomes" id="UP000317178"/>
    </source>
</evidence>
<dbReference type="AlphaFoldDB" id="A0A518CQU2"/>
<keyword evidence="2" id="KW-0560">Oxidoreductase</keyword>
<protein>
    <submittedName>
        <fullName evidence="2">Phytanoyl-CoA dioxygenase (PhyH)</fullName>
    </submittedName>
</protein>
<dbReference type="Proteomes" id="UP000317178">
    <property type="component" value="Chromosome"/>
</dbReference>
<dbReference type="EMBL" id="CP036281">
    <property type="protein sequence ID" value="QDU81593.1"/>
    <property type="molecule type" value="Genomic_DNA"/>
</dbReference>
<organism evidence="2 3">
    <name type="scientific">Polystyrenella longa</name>
    <dbReference type="NCBI Taxonomy" id="2528007"/>
    <lineage>
        <taxon>Bacteria</taxon>
        <taxon>Pseudomonadati</taxon>
        <taxon>Planctomycetota</taxon>
        <taxon>Planctomycetia</taxon>
        <taxon>Planctomycetales</taxon>
        <taxon>Planctomycetaceae</taxon>
        <taxon>Polystyrenella</taxon>
    </lineage>
</organism>
<dbReference type="Pfam" id="PF05721">
    <property type="entry name" value="PhyH"/>
    <property type="match status" value="1"/>
</dbReference>
<evidence type="ECO:0000313" key="2">
    <source>
        <dbReference type="EMBL" id="QDU81593.1"/>
    </source>
</evidence>
<dbReference type="PANTHER" id="PTHR20883:SF48">
    <property type="entry name" value="ECTOINE DIOXYGENASE"/>
    <property type="match status" value="1"/>
</dbReference>
<dbReference type="KEGG" id="plon:Pla110_33350"/>
<dbReference type="GO" id="GO:0005506">
    <property type="term" value="F:iron ion binding"/>
    <property type="evidence" value="ECO:0007669"/>
    <property type="project" value="UniProtKB-ARBA"/>
</dbReference>
<evidence type="ECO:0000256" key="1">
    <source>
        <dbReference type="ARBA" id="ARBA00001954"/>
    </source>
</evidence>
<dbReference type="PANTHER" id="PTHR20883">
    <property type="entry name" value="PHYTANOYL-COA DIOXYGENASE DOMAIN CONTAINING 1"/>
    <property type="match status" value="1"/>
</dbReference>
<comment type="cofactor">
    <cofactor evidence="1">
        <name>Fe(2+)</name>
        <dbReference type="ChEBI" id="CHEBI:29033"/>
    </cofactor>
</comment>
<accession>A0A518CQU2</accession>